<dbReference type="SUPFAM" id="SSF56112">
    <property type="entry name" value="Protein kinase-like (PK-like)"/>
    <property type="match status" value="1"/>
</dbReference>
<evidence type="ECO:0000313" key="1">
    <source>
        <dbReference type="EMBL" id="EEY16654.1"/>
    </source>
</evidence>
<protein>
    <submittedName>
        <fullName evidence="1">Protein kinase domain-containing protein</fullName>
    </submittedName>
</protein>
<keyword evidence="2" id="KW-1185">Reference proteome</keyword>
<gene>
    <name evidence="1" type="ORF">VDBG_02763</name>
</gene>
<organism evidence="2">
    <name type="scientific">Verticillium alfalfae (strain VaMs.102 / ATCC MYA-4576 / FGSC 10136)</name>
    <name type="common">Verticillium wilt of alfalfa</name>
    <name type="synonym">Verticillium albo-atrum</name>
    <dbReference type="NCBI Taxonomy" id="526221"/>
    <lineage>
        <taxon>Eukaryota</taxon>
        <taxon>Fungi</taxon>
        <taxon>Dikarya</taxon>
        <taxon>Ascomycota</taxon>
        <taxon>Pezizomycotina</taxon>
        <taxon>Sordariomycetes</taxon>
        <taxon>Hypocreomycetidae</taxon>
        <taxon>Glomerellales</taxon>
        <taxon>Plectosphaerellaceae</taxon>
        <taxon>Verticillium</taxon>
    </lineage>
</organism>
<dbReference type="GO" id="GO:0016301">
    <property type="term" value="F:kinase activity"/>
    <property type="evidence" value="ECO:0007669"/>
    <property type="project" value="UniProtKB-KW"/>
</dbReference>
<dbReference type="RefSeq" id="XP_003006624.1">
    <property type="nucleotide sequence ID" value="XM_003006578.1"/>
</dbReference>
<accession>C9SER1</accession>
<dbReference type="KEGG" id="val:VDBG_02763"/>
<dbReference type="InterPro" id="IPR011009">
    <property type="entry name" value="Kinase-like_dom_sf"/>
</dbReference>
<dbReference type="Proteomes" id="UP000008698">
    <property type="component" value="Unassembled WGS sequence"/>
</dbReference>
<sequence>MSTNRPRHKHIDDVERLDYYEQARDEQLSKYIAVKVGAASSNHKEIDILNRLANHPAGERCLGRVRFPPVLDRFNVHGPNGTHPCFVTVPAMSSLAVRTPAEPPRACQAKGLARELRARRERIYRLRRAPQAAEGQNSDTNVARSIPAHLAMAVAHMHSVRCVHSDRHLGNLLLQNTGRDR</sequence>
<dbReference type="GeneID" id="9533658"/>
<dbReference type="AlphaFoldDB" id="C9SER1"/>
<dbReference type="Gene3D" id="3.30.200.20">
    <property type="entry name" value="Phosphorylase Kinase, domain 1"/>
    <property type="match status" value="1"/>
</dbReference>
<keyword evidence="1" id="KW-0418">Kinase</keyword>
<dbReference type="EMBL" id="DS985216">
    <property type="protein sequence ID" value="EEY16654.1"/>
    <property type="molecule type" value="Genomic_DNA"/>
</dbReference>
<evidence type="ECO:0000313" key="2">
    <source>
        <dbReference type="Proteomes" id="UP000008698"/>
    </source>
</evidence>
<name>C9SER1_VERA1</name>
<dbReference type="HOGENOM" id="CLU_1490104_0_0_1"/>
<reference evidence="2" key="1">
    <citation type="journal article" date="2011" name="PLoS Pathog.">
        <title>Comparative genomics yields insights into niche adaptation of plant vascular wilt pathogens.</title>
        <authorList>
            <person name="Klosterman S.J."/>
            <person name="Subbarao K.V."/>
            <person name="Kang S."/>
            <person name="Veronese P."/>
            <person name="Gold S.E."/>
            <person name="Thomma B.P.H.J."/>
            <person name="Chen Z."/>
            <person name="Henrissat B."/>
            <person name="Lee Y.-H."/>
            <person name="Park J."/>
            <person name="Garcia-Pedrajas M.D."/>
            <person name="Barbara D.J."/>
            <person name="Anchieta A."/>
            <person name="de Jonge R."/>
            <person name="Santhanam P."/>
            <person name="Maruthachalam K."/>
            <person name="Atallah Z."/>
            <person name="Amyotte S.G."/>
            <person name="Paz Z."/>
            <person name="Inderbitzin P."/>
            <person name="Hayes R.J."/>
            <person name="Heiman D.I."/>
            <person name="Young S."/>
            <person name="Zeng Q."/>
            <person name="Engels R."/>
            <person name="Galagan J."/>
            <person name="Cuomo C.A."/>
            <person name="Dobinson K.F."/>
            <person name="Ma L.-J."/>
        </authorList>
    </citation>
    <scope>NUCLEOTIDE SEQUENCE [LARGE SCALE GENOMIC DNA]</scope>
    <source>
        <strain evidence="2">VaMs.102 / ATCC MYA-4576 / FGSC 10136</strain>
    </source>
</reference>
<dbReference type="Gene3D" id="1.10.510.10">
    <property type="entry name" value="Transferase(Phosphotransferase) domain 1"/>
    <property type="match status" value="1"/>
</dbReference>
<proteinExistence type="predicted"/>
<dbReference type="OrthoDB" id="5979581at2759"/>
<keyword evidence="1" id="KW-0808">Transferase</keyword>